<comment type="caution">
    <text evidence="3">The sequence shown here is derived from an EMBL/GenBank/DDBJ whole genome shotgun (WGS) entry which is preliminary data.</text>
</comment>
<evidence type="ECO:0000313" key="3">
    <source>
        <dbReference type="EMBL" id="KAF6040283.1"/>
    </source>
</evidence>
<reference evidence="3" key="1">
    <citation type="submission" date="2020-06" db="EMBL/GenBank/DDBJ databases">
        <title>Draft genome of Bugula neritina, a colonial animal packing powerful symbionts and potential medicines.</title>
        <authorList>
            <person name="Rayko M."/>
        </authorList>
    </citation>
    <scope>NUCLEOTIDE SEQUENCE [LARGE SCALE GENOMIC DNA]</scope>
    <source>
        <strain evidence="3">Kwan_BN1</strain>
    </source>
</reference>
<evidence type="ECO:0000259" key="2">
    <source>
        <dbReference type="Pfam" id="PF12736"/>
    </source>
</evidence>
<proteinExistence type="predicted"/>
<dbReference type="InterPro" id="IPR025946">
    <property type="entry name" value="CABIT_dom"/>
</dbReference>
<evidence type="ECO:0000313" key="4">
    <source>
        <dbReference type="Proteomes" id="UP000593567"/>
    </source>
</evidence>
<keyword evidence="1" id="KW-0597">Phosphoprotein</keyword>
<dbReference type="EMBL" id="VXIV02000163">
    <property type="protein sequence ID" value="KAF6040283.1"/>
    <property type="molecule type" value="Genomic_DNA"/>
</dbReference>
<dbReference type="Pfam" id="PF12736">
    <property type="entry name" value="CABIT"/>
    <property type="match status" value="1"/>
</dbReference>
<dbReference type="OrthoDB" id="6077228at2759"/>
<name>A0A7J7KQE2_BUGNE</name>
<dbReference type="AlphaFoldDB" id="A0A7J7KQE2"/>
<sequence>MAADTMPAIHWDSSTRQIYLKKYKELGSNPNIVRVVDAPNNSHLPAKLVDEALLLHSIVPHRKIICQCVDFVSKDGQLYFSNQKFSIPVGYNGWLEILSEDGKAVSPSRTIEHIASKLVERFLVRSRTKAYLGNANNGPDYDSPIFIEKGVVVKVVSQLSVVHGWRRQKKHVLHCNDTNGCSIYFDFKTTGQFSPIAGPTNIPGVHSIESLISQFRLPLTVRIVSGKIPRIASDNDRPGVFRLIESQKDNTALFLPTRSHQKLIPVSIRTNIQLIQAANMIDISQHEYYRRLLSLCNKKVDKYFRTIQVLVSARQQPKIYSSCTLPVRKKSSESTIQVIKSPSMNTEEDILFAEVDDLYAYVRRGGVPPKSRPRSWATNTDGSAILMTAEGKSSSQPMLAMGNGKPRGLLATLTAGKFPSKSSTLVRQYKVSQTPTTPDQTPLKTLVLEAGTLPVTRRTDKTRSYIEKYHGSMESLQTEVDPYVDEWQYKDSNESLDFTRRIPHQQSQKSQKWQRILRPRPFSTSFELIQTKASHSPDKADNSHLLRNANTRLLL</sequence>
<dbReference type="InterPro" id="IPR052281">
    <property type="entry name" value="GAREM"/>
</dbReference>
<gene>
    <name evidence="3" type="ORF">EB796_001400</name>
</gene>
<feature type="domain" description="CABIT" evidence="2">
    <location>
        <begin position="31"/>
        <end position="272"/>
    </location>
</feature>
<dbReference type="Proteomes" id="UP000593567">
    <property type="component" value="Unassembled WGS sequence"/>
</dbReference>
<dbReference type="PANTHER" id="PTHR14454">
    <property type="entry name" value="GRB2-ASSOCIATED AND REGULATOR OF MAPK PROTEIN FAMILY MEMBER"/>
    <property type="match status" value="1"/>
</dbReference>
<accession>A0A7J7KQE2</accession>
<evidence type="ECO:0000256" key="1">
    <source>
        <dbReference type="ARBA" id="ARBA00022553"/>
    </source>
</evidence>
<organism evidence="3 4">
    <name type="scientific">Bugula neritina</name>
    <name type="common">Brown bryozoan</name>
    <name type="synonym">Sertularia neritina</name>
    <dbReference type="NCBI Taxonomy" id="10212"/>
    <lineage>
        <taxon>Eukaryota</taxon>
        <taxon>Metazoa</taxon>
        <taxon>Spiralia</taxon>
        <taxon>Lophotrochozoa</taxon>
        <taxon>Bryozoa</taxon>
        <taxon>Gymnolaemata</taxon>
        <taxon>Cheilostomatida</taxon>
        <taxon>Flustrina</taxon>
        <taxon>Buguloidea</taxon>
        <taxon>Bugulidae</taxon>
        <taxon>Bugula</taxon>
    </lineage>
</organism>
<dbReference type="PANTHER" id="PTHR14454:SF11">
    <property type="entry name" value="SERRANO, ISOFORM F"/>
    <property type="match status" value="1"/>
</dbReference>
<keyword evidence="4" id="KW-1185">Reference proteome</keyword>
<protein>
    <recommendedName>
        <fullName evidence="2">CABIT domain-containing protein</fullName>
    </recommendedName>
</protein>